<feature type="non-terminal residue" evidence="1">
    <location>
        <position position="1"/>
    </location>
</feature>
<protein>
    <submittedName>
        <fullName evidence="1">Endonuclease/exonuclease/phosphatase family protein</fullName>
    </submittedName>
</protein>
<dbReference type="GO" id="GO:0004527">
    <property type="term" value="F:exonuclease activity"/>
    <property type="evidence" value="ECO:0007669"/>
    <property type="project" value="UniProtKB-KW"/>
</dbReference>
<dbReference type="Proteomes" id="UP000265520">
    <property type="component" value="Unassembled WGS sequence"/>
</dbReference>
<proteinExistence type="predicted"/>
<dbReference type="Gene3D" id="3.60.10.10">
    <property type="entry name" value="Endonuclease/exonuclease/phosphatase"/>
    <property type="match status" value="1"/>
</dbReference>
<accession>A0A392M4A6</accession>
<reference evidence="1 2" key="1">
    <citation type="journal article" date="2018" name="Front. Plant Sci.">
        <title>Red Clover (Trifolium pratense) and Zigzag Clover (T. medium) - A Picture of Genomic Similarities and Differences.</title>
        <authorList>
            <person name="Dluhosova J."/>
            <person name="Istvanek J."/>
            <person name="Nedelnik J."/>
            <person name="Repkova J."/>
        </authorList>
    </citation>
    <scope>NUCLEOTIDE SEQUENCE [LARGE SCALE GENOMIC DNA]</scope>
    <source>
        <strain evidence="2">cv. 10/8</strain>
        <tissue evidence="1">Leaf</tissue>
    </source>
</reference>
<evidence type="ECO:0000313" key="2">
    <source>
        <dbReference type="Proteomes" id="UP000265520"/>
    </source>
</evidence>
<keyword evidence="1" id="KW-0255">Endonuclease</keyword>
<comment type="caution">
    <text evidence="1">The sequence shown here is derived from an EMBL/GenBank/DDBJ whole genome shotgun (WGS) entry which is preliminary data.</text>
</comment>
<sequence length="498" mass="57138">TTFISHNVGGHPNLRVNLMRKETKLEVIDSCLVNMLWGSSMVEYSFRPSRGASGGILTLWDKSCVEVVSTISLDHVLIVSGTFKRNDIPFCVANVYAPCDNRGKQELWTTIGAVIGTHDCSCWCICGDFNSIRSVEERKSRGQVVINDDILNFNSFIEDSSLIDLPLCGRGFTWFRGDGCSMSRLDRFLLSEEWCLTWPNCLQLAMVHGLSDHCPILLTVDEENWGPKPFRMLKCWADFSGYKEFVKDSWHNFNVTGWGGFVLKEKLKKMKQSLKEWHVKHSSNIDSRIKEVKEMVHVLDVKGEEGELNMHEMAELRVLSTQIFSLSRINCSMQWQKARVIWLKEGDANSKFFHGLMAGRRRLNSIISINVNGEQVEGVTRVREAVLHHFEDHFKSRRCERPGVENFNFKTLVDHDRVNLIRPFSEEEVKSVVWDCDSFKSPGSDGVNFDFIKDFWDDLKGDFMRFLLEFYSNGKLVKGSNCTFIALFMLVAFVFVVL</sequence>
<keyword evidence="1" id="KW-0269">Exonuclease</keyword>
<keyword evidence="1" id="KW-0378">Hydrolase</keyword>
<keyword evidence="2" id="KW-1185">Reference proteome</keyword>
<dbReference type="AlphaFoldDB" id="A0A392M4A6"/>
<dbReference type="PANTHER" id="PTHR33710:SF64">
    <property type="entry name" value="ENDONUCLEASE_EXONUCLEASE_PHOSPHATASE DOMAIN-CONTAINING PROTEIN"/>
    <property type="match status" value="1"/>
</dbReference>
<dbReference type="GO" id="GO:0004519">
    <property type="term" value="F:endonuclease activity"/>
    <property type="evidence" value="ECO:0007669"/>
    <property type="project" value="UniProtKB-KW"/>
</dbReference>
<dbReference type="SUPFAM" id="SSF56219">
    <property type="entry name" value="DNase I-like"/>
    <property type="match status" value="1"/>
</dbReference>
<name>A0A392M4A6_9FABA</name>
<evidence type="ECO:0000313" key="1">
    <source>
        <dbReference type="EMBL" id="MCH82237.1"/>
    </source>
</evidence>
<dbReference type="PANTHER" id="PTHR33710">
    <property type="entry name" value="BNAC02G09200D PROTEIN"/>
    <property type="match status" value="1"/>
</dbReference>
<keyword evidence="1" id="KW-0540">Nuclease</keyword>
<organism evidence="1 2">
    <name type="scientific">Trifolium medium</name>
    <dbReference type="NCBI Taxonomy" id="97028"/>
    <lineage>
        <taxon>Eukaryota</taxon>
        <taxon>Viridiplantae</taxon>
        <taxon>Streptophyta</taxon>
        <taxon>Embryophyta</taxon>
        <taxon>Tracheophyta</taxon>
        <taxon>Spermatophyta</taxon>
        <taxon>Magnoliopsida</taxon>
        <taxon>eudicotyledons</taxon>
        <taxon>Gunneridae</taxon>
        <taxon>Pentapetalae</taxon>
        <taxon>rosids</taxon>
        <taxon>fabids</taxon>
        <taxon>Fabales</taxon>
        <taxon>Fabaceae</taxon>
        <taxon>Papilionoideae</taxon>
        <taxon>50 kb inversion clade</taxon>
        <taxon>NPAAA clade</taxon>
        <taxon>Hologalegina</taxon>
        <taxon>IRL clade</taxon>
        <taxon>Trifolieae</taxon>
        <taxon>Trifolium</taxon>
    </lineage>
</organism>
<dbReference type="EMBL" id="LXQA010003395">
    <property type="protein sequence ID" value="MCH82237.1"/>
    <property type="molecule type" value="Genomic_DNA"/>
</dbReference>
<gene>
    <name evidence="1" type="ORF">A2U01_0003038</name>
</gene>
<dbReference type="InterPro" id="IPR036691">
    <property type="entry name" value="Endo/exonu/phosph_ase_sf"/>
</dbReference>